<dbReference type="CDD" id="cd05276">
    <property type="entry name" value="p53_inducible_oxidoreductase"/>
    <property type="match status" value="1"/>
</dbReference>
<dbReference type="SMART" id="SM00829">
    <property type="entry name" value="PKS_ER"/>
    <property type="match status" value="1"/>
</dbReference>
<dbReference type="SUPFAM" id="SSF50129">
    <property type="entry name" value="GroES-like"/>
    <property type="match status" value="1"/>
</dbReference>
<dbReference type="NCBIfam" id="TIGR02824">
    <property type="entry name" value="quinone_pig3"/>
    <property type="match status" value="1"/>
</dbReference>
<dbReference type="InterPro" id="IPR013149">
    <property type="entry name" value="ADH-like_C"/>
</dbReference>
<dbReference type="InterPro" id="IPR014189">
    <property type="entry name" value="Quinone_OxRdtase_PIG3"/>
</dbReference>
<evidence type="ECO:0000313" key="4">
    <source>
        <dbReference type="EMBL" id="GAA3742152.1"/>
    </source>
</evidence>
<keyword evidence="5" id="KW-1185">Reference proteome</keyword>
<name>A0ABP7FM72_9MICO</name>
<evidence type="ECO:0000259" key="3">
    <source>
        <dbReference type="SMART" id="SM00829"/>
    </source>
</evidence>
<dbReference type="Pfam" id="PF00107">
    <property type="entry name" value="ADH_zinc_N"/>
    <property type="match status" value="1"/>
</dbReference>
<dbReference type="Proteomes" id="UP001501004">
    <property type="component" value="Unassembled WGS sequence"/>
</dbReference>
<dbReference type="Gene3D" id="3.40.50.720">
    <property type="entry name" value="NAD(P)-binding Rossmann-like Domain"/>
    <property type="match status" value="1"/>
</dbReference>
<dbReference type="InterPro" id="IPR013154">
    <property type="entry name" value="ADH-like_N"/>
</dbReference>
<proteinExistence type="predicted"/>
<dbReference type="PANTHER" id="PTHR48106:SF8">
    <property type="entry name" value="OS02G0805600 PROTEIN"/>
    <property type="match status" value="1"/>
</dbReference>
<organism evidence="4 5">
    <name type="scientific">Leifsonella bigeumensis</name>
    <dbReference type="NCBI Taxonomy" id="433643"/>
    <lineage>
        <taxon>Bacteria</taxon>
        <taxon>Bacillati</taxon>
        <taxon>Actinomycetota</taxon>
        <taxon>Actinomycetes</taxon>
        <taxon>Micrococcales</taxon>
        <taxon>Microbacteriaceae</taxon>
        <taxon>Leifsonella</taxon>
    </lineage>
</organism>
<dbReference type="EMBL" id="BAABAE010000003">
    <property type="protein sequence ID" value="GAA3742152.1"/>
    <property type="molecule type" value="Genomic_DNA"/>
</dbReference>
<keyword evidence="2" id="KW-0560">Oxidoreductase</keyword>
<comment type="caution">
    <text evidence="4">The sequence shown here is derived from an EMBL/GenBank/DDBJ whole genome shotgun (WGS) entry which is preliminary data.</text>
</comment>
<dbReference type="InterPro" id="IPR036291">
    <property type="entry name" value="NAD(P)-bd_dom_sf"/>
</dbReference>
<dbReference type="Gene3D" id="3.90.180.10">
    <property type="entry name" value="Medium-chain alcohol dehydrogenases, catalytic domain"/>
    <property type="match status" value="1"/>
</dbReference>
<sequence length="325" mass="33541">MRAVRISRPGGPEVLVEADLPDPVPAHGEVLIDVAAAGVNRADLHQREGGYPPPPGAPDWPGLEVSGVISALGDGVTDVAVGDRVCALLPGGGYAESAIASVGQLLPVPETIDLVDAAALPEAISTVWSNVFMTAALRAGETLLVHGGSSGIGTMAIQLARAFGCEVAVTAGTAAKLEACGRLGAGILIDYHEQDFVAELLKATDGRGADVILDAIGGDYLDRNIQSLARHGRIVLIGNQSKAPGALNVGRLMAKWGSVHGSALRARPLAEKNEIIASVLANAWPLVASGQVVPVVDERFPLAEARRAHERLESSTHIGKLLLVP</sequence>
<gene>
    <name evidence="4" type="ORF">GCM10022239_17170</name>
</gene>
<dbReference type="PANTHER" id="PTHR48106">
    <property type="entry name" value="QUINONE OXIDOREDUCTASE PIG3-RELATED"/>
    <property type="match status" value="1"/>
</dbReference>
<protein>
    <submittedName>
        <fullName evidence="4">NAD(P)H-quinone oxidoreductase</fullName>
    </submittedName>
</protein>
<evidence type="ECO:0000256" key="1">
    <source>
        <dbReference type="ARBA" id="ARBA00022857"/>
    </source>
</evidence>
<dbReference type="InterPro" id="IPR011032">
    <property type="entry name" value="GroES-like_sf"/>
</dbReference>
<reference evidence="5" key="1">
    <citation type="journal article" date="2019" name="Int. J. Syst. Evol. Microbiol.">
        <title>The Global Catalogue of Microorganisms (GCM) 10K type strain sequencing project: providing services to taxonomists for standard genome sequencing and annotation.</title>
        <authorList>
            <consortium name="The Broad Institute Genomics Platform"/>
            <consortium name="The Broad Institute Genome Sequencing Center for Infectious Disease"/>
            <person name="Wu L."/>
            <person name="Ma J."/>
        </authorList>
    </citation>
    <scope>NUCLEOTIDE SEQUENCE [LARGE SCALE GENOMIC DNA]</scope>
    <source>
        <strain evidence="5">JCM 16949</strain>
    </source>
</reference>
<evidence type="ECO:0000256" key="2">
    <source>
        <dbReference type="ARBA" id="ARBA00023002"/>
    </source>
</evidence>
<feature type="domain" description="Enoyl reductase (ER)" evidence="3">
    <location>
        <begin position="10"/>
        <end position="323"/>
    </location>
</feature>
<accession>A0ABP7FM72</accession>
<dbReference type="RefSeq" id="WP_344755718.1">
    <property type="nucleotide sequence ID" value="NZ_BAABAE010000003.1"/>
</dbReference>
<keyword evidence="1" id="KW-0521">NADP</keyword>
<evidence type="ECO:0000313" key="5">
    <source>
        <dbReference type="Proteomes" id="UP001501004"/>
    </source>
</evidence>
<dbReference type="Pfam" id="PF08240">
    <property type="entry name" value="ADH_N"/>
    <property type="match status" value="1"/>
</dbReference>
<dbReference type="InterPro" id="IPR020843">
    <property type="entry name" value="ER"/>
</dbReference>
<dbReference type="SUPFAM" id="SSF51735">
    <property type="entry name" value="NAD(P)-binding Rossmann-fold domains"/>
    <property type="match status" value="1"/>
</dbReference>